<dbReference type="RefSeq" id="WP_209670345.1">
    <property type="nucleotide sequence ID" value="NZ_JAGGMS010000001.1"/>
</dbReference>
<evidence type="ECO:0000313" key="1">
    <source>
        <dbReference type="EMBL" id="MBP2186938.1"/>
    </source>
</evidence>
<name>A0ABS4Q769_9PSEU</name>
<evidence type="ECO:0000313" key="2">
    <source>
        <dbReference type="Proteomes" id="UP000741013"/>
    </source>
</evidence>
<comment type="caution">
    <text evidence="1">The sequence shown here is derived from an EMBL/GenBank/DDBJ whole genome shotgun (WGS) entry which is preliminary data.</text>
</comment>
<sequence length="99" mass="10645">MSQGTVTIGCSRDAGCRALAEVAAADWTSRGGVVLSIVDWPEAAASWLRQARRFVEGGPDAWLVLARPPGWAGMRHRLLLSTDWDPARTVTVHPVAHGD</sequence>
<dbReference type="EMBL" id="JAGGMS010000001">
    <property type="protein sequence ID" value="MBP2186938.1"/>
    <property type="molecule type" value="Genomic_DNA"/>
</dbReference>
<gene>
    <name evidence="1" type="ORF">JOM49_008464</name>
</gene>
<organism evidence="1 2">
    <name type="scientific">Amycolatopsis magusensis</name>
    <dbReference type="NCBI Taxonomy" id="882444"/>
    <lineage>
        <taxon>Bacteria</taxon>
        <taxon>Bacillati</taxon>
        <taxon>Actinomycetota</taxon>
        <taxon>Actinomycetes</taxon>
        <taxon>Pseudonocardiales</taxon>
        <taxon>Pseudonocardiaceae</taxon>
        <taxon>Amycolatopsis</taxon>
    </lineage>
</organism>
<protein>
    <submittedName>
        <fullName evidence="1">Uncharacterized protein</fullName>
    </submittedName>
</protein>
<dbReference type="Proteomes" id="UP000741013">
    <property type="component" value="Unassembled WGS sequence"/>
</dbReference>
<keyword evidence="2" id="KW-1185">Reference proteome</keyword>
<reference evidence="1 2" key="1">
    <citation type="submission" date="2021-03" db="EMBL/GenBank/DDBJ databases">
        <title>Sequencing the genomes of 1000 actinobacteria strains.</title>
        <authorList>
            <person name="Klenk H.-P."/>
        </authorList>
    </citation>
    <scope>NUCLEOTIDE SEQUENCE [LARGE SCALE GENOMIC DNA]</scope>
    <source>
        <strain evidence="1 2">DSM 45510</strain>
    </source>
</reference>
<proteinExistence type="predicted"/>
<accession>A0ABS4Q769</accession>